<protein>
    <submittedName>
        <fullName evidence="2">Uncharacterized protein</fullName>
    </submittedName>
</protein>
<evidence type="ECO:0000313" key="3">
    <source>
        <dbReference type="Proteomes" id="UP001458880"/>
    </source>
</evidence>
<accession>A0AAW1MCX0</accession>
<gene>
    <name evidence="2" type="ORF">QE152_g8064</name>
</gene>
<evidence type="ECO:0000313" key="2">
    <source>
        <dbReference type="EMBL" id="KAK9744092.1"/>
    </source>
</evidence>
<comment type="caution">
    <text evidence="2">The sequence shown here is derived from an EMBL/GenBank/DDBJ whole genome shotgun (WGS) entry which is preliminary data.</text>
</comment>
<organism evidence="2 3">
    <name type="scientific">Popillia japonica</name>
    <name type="common">Japanese beetle</name>
    <dbReference type="NCBI Taxonomy" id="7064"/>
    <lineage>
        <taxon>Eukaryota</taxon>
        <taxon>Metazoa</taxon>
        <taxon>Ecdysozoa</taxon>
        <taxon>Arthropoda</taxon>
        <taxon>Hexapoda</taxon>
        <taxon>Insecta</taxon>
        <taxon>Pterygota</taxon>
        <taxon>Neoptera</taxon>
        <taxon>Endopterygota</taxon>
        <taxon>Coleoptera</taxon>
        <taxon>Polyphaga</taxon>
        <taxon>Scarabaeiformia</taxon>
        <taxon>Scarabaeidae</taxon>
        <taxon>Rutelinae</taxon>
        <taxon>Popillia</taxon>
    </lineage>
</organism>
<proteinExistence type="predicted"/>
<dbReference type="AlphaFoldDB" id="A0AAW1MCX0"/>
<feature type="region of interest" description="Disordered" evidence="1">
    <location>
        <begin position="87"/>
        <end position="109"/>
    </location>
</feature>
<sequence length="109" mass="11772">MATVAHSWVRCHPKVRCQDPGLKEVATARIQRTSTRCFVPACEGLPAPTTTRPFSGWCGKREKSLGRGKSRSADYSGIRPACATLPMRVPGTRATTSKARTRSSAQDPG</sequence>
<dbReference type="Proteomes" id="UP001458880">
    <property type="component" value="Unassembled WGS sequence"/>
</dbReference>
<feature type="compositionally biased region" description="Low complexity" evidence="1">
    <location>
        <begin position="92"/>
        <end position="109"/>
    </location>
</feature>
<name>A0AAW1MCX0_POPJA</name>
<keyword evidence="3" id="KW-1185">Reference proteome</keyword>
<evidence type="ECO:0000256" key="1">
    <source>
        <dbReference type="SAM" id="MobiDB-lite"/>
    </source>
</evidence>
<reference evidence="2 3" key="1">
    <citation type="journal article" date="2024" name="BMC Genomics">
        <title>De novo assembly and annotation of Popillia japonica's genome with initial clues to its potential as an invasive pest.</title>
        <authorList>
            <person name="Cucini C."/>
            <person name="Boschi S."/>
            <person name="Funari R."/>
            <person name="Cardaioli E."/>
            <person name="Iannotti N."/>
            <person name="Marturano G."/>
            <person name="Paoli F."/>
            <person name="Bruttini M."/>
            <person name="Carapelli A."/>
            <person name="Frati F."/>
            <person name="Nardi F."/>
        </authorList>
    </citation>
    <scope>NUCLEOTIDE SEQUENCE [LARGE SCALE GENOMIC DNA]</scope>
    <source>
        <strain evidence="2">DMR45628</strain>
    </source>
</reference>
<dbReference type="EMBL" id="JASPKY010000062">
    <property type="protein sequence ID" value="KAK9744092.1"/>
    <property type="molecule type" value="Genomic_DNA"/>
</dbReference>